<protein>
    <recommendedName>
        <fullName evidence="3">Lipoprotein</fullName>
    </recommendedName>
</protein>
<gene>
    <name evidence="1" type="ORF">NITMOv2_1120</name>
</gene>
<name>A0A0K2G9A4_NITMO</name>
<evidence type="ECO:0000313" key="1">
    <source>
        <dbReference type="EMBL" id="ALA57551.1"/>
    </source>
</evidence>
<dbReference type="RefSeq" id="WP_053378875.1">
    <property type="nucleotide sequence ID" value="NZ_CP011801.1"/>
</dbReference>
<dbReference type="EMBL" id="CP011801">
    <property type="protein sequence ID" value="ALA57551.1"/>
    <property type="molecule type" value="Genomic_DNA"/>
</dbReference>
<keyword evidence="2" id="KW-1185">Reference proteome</keyword>
<dbReference type="PATRIC" id="fig|42253.5.peg.1105"/>
<organism evidence="1 2">
    <name type="scientific">Nitrospira moscoviensis</name>
    <dbReference type="NCBI Taxonomy" id="42253"/>
    <lineage>
        <taxon>Bacteria</taxon>
        <taxon>Pseudomonadati</taxon>
        <taxon>Nitrospirota</taxon>
        <taxon>Nitrospiria</taxon>
        <taxon>Nitrospirales</taxon>
        <taxon>Nitrospiraceae</taxon>
        <taxon>Nitrospira</taxon>
    </lineage>
</organism>
<dbReference type="PROSITE" id="PS51257">
    <property type="entry name" value="PROKAR_LIPOPROTEIN"/>
    <property type="match status" value="1"/>
</dbReference>
<dbReference type="AlphaFoldDB" id="A0A0K2G9A4"/>
<dbReference type="KEGG" id="nmv:NITMOv2_1120"/>
<dbReference type="Proteomes" id="UP000069205">
    <property type="component" value="Chromosome"/>
</dbReference>
<sequence length="204" mass="22241">MKTASREPTGTTIHSAILLPAMALAILAAVGCARTTSGKIPVGASGSEQNIVRAARLDDRRVAAHKTDASTTGDVIKQWRWDRPWEVRNAAGEVIRRMYGPDSARQIGPTITVIDDPKRGTIYEAHFVQQTGKRFDLPMTLYFFGARDASTPLFSLSFTDAALRNCQEGRVSRGGIQAPGIPRSLVESAEWVAVSWTSVPYHDC</sequence>
<accession>A0A0K2G9A4</accession>
<evidence type="ECO:0008006" key="3">
    <source>
        <dbReference type="Google" id="ProtNLM"/>
    </source>
</evidence>
<proteinExistence type="predicted"/>
<dbReference type="STRING" id="42253.NITMOv2_1120"/>
<evidence type="ECO:0000313" key="2">
    <source>
        <dbReference type="Proteomes" id="UP000069205"/>
    </source>
</evidence>
<reference evidence="1 2" key="1">
    <citation type="journal article" date="2015" name="Proc. Natl. Acad. Sci. U.S.A.">
        <title>Expanded metabolic versatility of ubiquitous nitrite-oxidizing bacteria from the genus Nitrospira.</title>
        <authorList>
            <person name="Koch H."/>
            <person name="Lucker S."/>
            <person name="Albertsen M."/>
            <person name="Kitzinger K."/>
            <person name="Herbold C."/>
            <person name="Spieck E."/>
            <person name="Nielsen P.H."/>
            <person name="Wagner M."/>
            <person name="Daims H."/>
        </authorList>
    </citation>
    <scope>NUCLEOTIDE SEQUENCE [LARGE SCALE GENOMIC DNA]</scope>
    <source>
        <strain evidence="1 2">NSP M-1</strain>
    </source>
</reference>